<proteinExistence type="predicted"/>
<sequence>MMGSCSEDPNYYWISRLLGVITFLSIYRSLAKSSGAHDSVVKDPGTTIHLKGIRGGSVLFHVTKETAEADVQEITWSFGPGSDYSIMLKMHRGSETPDWVSLQDKYKQRVHVPNMTSLRIENLILQDSGPYKAQITLTNGKGSDQFFHLNIYEPVPPPQIQNNSISITPDWCNVTLECNVTGTSEHLNVTWKSKDLPRELEQRGTPGPAPNPWTLTVRLPHSHLHASLTCVVSNYVDQKNATLELGNICAQDTYQQSTTSLLVGILGGCVAVLLILGTGLYLWKTREKKKVEMGRGAGLQEDQRVNEDSIHYAQLMEQESQEAKNKGTGEQHLEEEGPVTTVYSEICNQGQAMMII</sequence>
<keyword evidence="1" id="KW-1185">Reference proteome</keyword>
<dbReference type="Proteomes" id="UP001732720">
    <property type="component" value="Chromosome 11"/>
</dbReference>
<evidence type="ECO:0000313" key="2">
    <source>
        <dbReference type="RefSeq" id="XP_073903886.1"/>
    </source>
</evidence>
<name>A0AC58KG77_CASCN</name>
<protein>
    <submittedName>
        <fullName evidence="2">CD48 antigen-like isoform X1</fullName>
    </submittedName>
</protein>
<dbReference type="RefSeq" id="XP_073903886.1">
    <property type="nucleotide sequence ID" value="XM_074047785.1"/>
</dbReference>
<gene>
    <name evidence="2" type="primary">LOC109687699</name>
</gene>
<accession>A0AC58KG77</accession>
<organism evidence="1 2">
    <name type="scientific">Castor canadensis</name>
    <name type="common">American beaver</name>
    <dbReference type="NCBI Taxonomy" id="51338"/>
    <lineage>
        <taxon>Eukaryota</taxon>
        <taxon>Metazoa</taxon>
        <taxon>Chordata</taxon>
        <taxon>Craniata</taxon>
        <taxon>Vertebrata</taxon>
        <taxon>Euteleostomi</taxon>
        <taxon>Mammalia</taxon>
        <taxon>Eutheria</taxon>
        <taxon>Euarchontoglires</taxon>
        <taxon>Glires</taxon>
        <taxon>Rodentia</taxon>
        <taxon>Castorimorpha</taxon>
        <taxon>Castoridae</taxon>
        <taxon>Castor</taxon>
    </lineage>
</organism>
<reference evidence="2" key="1">
    <citation type="submission" date="2025-08" db="UniProtKB">
        <authorList>
            <consortium name="RefSeq"/>
        </authorList>
    </citation>
    <scope>IDENTIFICATION</scope>
</reference>
<evidence type="ECO:0000313" key="1">
    <source>
        <dbReference type="Proteomes" id="UP001732720"/>
    </source>
</evidence>